<keyword evidence="1" id="KW-0812">Transmembrane</keyword>
<dbReference type="Proteomes" id="UP000053237">
    <property type="component" value="Unassembled WGS sequence"/>
</dbReference>
<feature type="transmembrane region" description="Helical" evidence="1">
    <location>
        <begin position="41"/>
        <end position="63"/>
    </location>
</feature>
<reference evidence="2 3" key="1">
    <citation type="submission" date="2012-05" db="EMBL/GenBank/DDBJ databases">
        <title>Recombination and specialization in a pathogen metapopulation.</title>
        <authorList>
            <person name="Gardiner A."/>
            <person name="Kemen E."/>
            <person name="Schultz-Larsen T."/>
            <person name="MacLean D."/>
            <person name="Van Oosterhout C."/>
            <person name="Jones J.D.G."/>
        </authorList>
    </citation>
    <scope>NUCLEOTIDE SEQUENCE [LARGE SCALE GENOMIC DNA]</scope>
    <source>
        <strain evidence="2 3">Ac Nc2</strain>
    </source>
</reference>
<evidence type="ECO:0000313" key="3">
    <source>
        <dbReference type="Proteomes" id="UP000053237"/>
    </source>
</evidence>
<dbReference type="AlphaFoldDB" id="A0A024GID5"/>
<gene>
    <name evidence="2" type="ORF">BN9_073750</name>
</gene>
<keyword evidence="1" id="KW-0472">Membrane</keyword>
<dbReference type="InParanoid" id="A0A024GID5"/>
<name>A0A024GID5_9STRA</name>
<proteinExistence type="predicted"/>
<protein>
    <submittedName>
        <fullName evidence="2">Uncharacterized protein</fullName>
    </submittedName>
</protein>
<organism evidence="2 3">
    <name type="scientific">Albugo candida</name>
    <dbReference type="NCBI Taxonomy" id="65357"/>
    <lineage>
        <taxon>Eukaryota</taxon>
        <taxon>Sar</taxon>
        <taxon>Stramenopiles</taxon>
        <taxon>Oomycota</taxon>
        <taxon>Peronosporomycetes</taxon>
        <taxon>Albuginales</taxon>
        <taxon>Albuginaceae</taxon>
        <taxon>Albugo</taxon>
    </lineage>
</organism>
<comment type="caution">
    <text evidence="2">The sequence shown here is derived from an EMBL/GenBank/DDBJ whole genome shotgun (WGS) entry which is preliminary data.</text>
</comment>
<accession>A0A024GID5</accession>
<evidence type="ECO:0000313" key="2">
    <source>
        <dbReference type="EMBL" id="CCI46446.1"/>
    </source>
</evidence>
<sequence>MLLKTNVWNDAVSTDAHSVKALASYVSSGNAFGRDLNYSELFFLIATISTVVSLLTIVSRLILQRKTDVVNQFAEPIRRTKRSVALSLFKKRRQSIKRMETISEQEELGFHSVNLLR</sequence>
<keyword evidence="3" id="KW-1185">Reference proteome</keyword>
<dbReference type="EMBL" id="CAIX01000127">
    <property type="protein sequence ID" value="CCI46446.1"/>
    <property type="molecule type" value="Genomic_DNA"/>
</dbReference>
<evidence type="ECO:0000256" key="1">
    <source>
        <dbReference type="SAM" id="Phobius"/>
    </source>
</evidence>
<keyword evidence="1" id="KW-1133">Transmembrane helix</keyword>